<dbReference type="EMBL" id="CABFOC020000038">
    <property type="protein sequence ID" value="CAH0050818.1"/>
    <property type="molecule type" value="Genomic_DNA"/>
</dbReference>
<dbReference type="InterPro" id="IPR052337">
    <property type="entry name" value="SAT4-like"/>
</dbReference>
<comment type="similarity">
    <text evidence="5">Belongs to the SAT4 family.</text>
</comment>
<evidence type="ECO:0000313" key="10">
    <source>
        <dbReference type="Proteomes" id="UP000775872"/>
    </source>
</evidence>
<evidence type="ECO:0000256" key="6">
    <source>
        <dbReference type="SAM" id="MobiDB-lite"/>
    </source>
</evidence>
<evidence type="ECO:0000256" key="7">
    <source>
        <dbReference type="SAM" id="Phobius"/>
    </source>
</evidence>
<dbReference type="PANTHER" id="PTHR33048">
    <property type="entry name" value="PTH11-LIKE INTEGRAL MEMBRANE PROTEIN (AFU_ORTHOLOGUE AFUA_5G11245)"/>
    <property type="match status" value="1"/>
</dbReference>
<feature type="compositionally biased region" description="Polar residues" evidence="6">
    <location>
        <begin position="391"/>
        <end position="400"/>
    </location>
</feature>
<keyword evidence="3 7" id="KW-1133">Transmembrane helix</keyword>
<feature type="transmembrane region" description="Helical" evidence="7">
    <location>
        <begin position="232"/>
        <end position="255"/>
    </location>
</feature>
<feature type="transmembrane region" description="Helical" evidence="7">
    <location>
        <begin position="104"/>
        <end position="125"/>
    </location>
</feature>
<name>A0A9N9Z8G2_9HYPO</name>
<protein>
    <recommendedName>
        <fullName evidence="8">Rhodopsin domain-containing protein</fullName>
    </recommendedName>
</protein>
<dbReference type="GO" id="GO:0016020">
    <property type="term" value="C:membrane"/>
    <property type="evidence" value="ECO:0007669"/>
    <property type="project" value="UniProtKB-SubCell"/>
</dbReference>
<gene>
    <name evidence="9" type="ORF">CSOL1703_00014064</name>
</gene>
<reference evidence="9 10" key="2">
    <citation type="submission" date="2021-10" db="EMBL/GenBank/DDBJ databases">
        <authorList>
            <person name="Piombo E."/>
        </authorList>
    </citation>
    <scope>NUCLEOTIDE SEQUENCE [LARGE SCALE GENOMIC DNA]</scope>
</reference>
<keyword evidence="10" id="KW-1185">Reference proteome</keyword>
<dbReference type="Proteomes" id="UP000775872">
    <property type="component" value="Unassembled WGS sequence"/>
</dbReference>
<keyword evidence="4 7" id="KW-0472">Membrane</keyword>
<evidence type="ECO:0000256" key="4">
    <source>
        <dbReference type="ARBA" id="ARBA00023136"/>
    </source>
</evidence>
<accession>A0A9N9Z8G2</accession>
<evidence type="ECO:0000256" key="5">
    <source>
        <dbReference type="ARBA" id="ARBA00038359"/>
    </source>
</evidence>
<dbReference type="AlphaFoldDB" id="A0A9N9Z8G2"/>
<dbReference type="PANTHER" id="PTHR33048:SF2">
    <property type="entry name" value="SRPK"/>
    <property type="match status" value="1"/>
</dbReference>
<feature type="transmembrane region" description="Helical" evidence="7">
    <location>
        <begin position="15"/>
        <end position="32"/>
    </location>
</feature>
<feature type="transmembrane region" description="Helical" evidence="7">
    <location>
        <begin position="267"/>
        <end position="288"/>
    </location>
</feature>
<feature type="region of interest" description="Disordered" evidence="6">
    <location>
        <begin position="304"/>
        <end position="359"/>
    </location>
</feature>
<feature type="domain" description="Rhodopsin" evidence="8">
    <location>
        <begin position="29"/>
        <end position="288"/>
    </location>
</feature>
<feature type="transmembrane region" description="Helical" evidence="7">
    <location>
        <begin position="153"/>
        <end position="175"/>
    </location>
</feature>
<comment type="subcellular location">
    <subcellularLocation>
        <location evidence="1">Membrane</location>
        <topology evidence="1">Multi-pass membrane protein</topology>
    </subcellularLocation>
</comment>
<evidence type="ECO:0000313" key="9">
    <source>
        <dbReference type="EMBL" id="CAH0050818.1"/>
    </source>
</evidence>
<evidence type="ECO:0000259" key="8">
    <source>
        <dbReference type="Pfam" id="PF20684"/>
    </source>
</evidence>
<evidence type="ECO:0000256" key="1">
    <source>
        <dbReference type="ARBA" id="ARBA00004141"/>
    </source>
</evidence>
<evidence type="ECO:0000256" key="2">
    <source>
        <dbReference type="ARBA" id="ARBA00022692"/>
    </source>
</evidence>
<dbReference type="Pfam" id="PF20684">
    <property type="entry name" value="Fung_rhodopsin"/>
    <property type="match status" value="1"/>
</dbReference>
<evidence type="ECO:0000256" key="3">
    <source>
        <dbReference type="ARBA" id="ARBA00022989"/>
    </source>
</evidence>
<proteinExistence type="inferred from homology"/>
<keyword evidence="2 7" id="KW-0812">Transmembrane</keyword>
<reference evidence="10" key="1">
    <citation type="submission" date="2019-06" db="EMBL/GenBank/DDBJ databases">
        <authorList>
            <person name="Broberg M."/>
        </authorList>
    </citation>
    <scope>NUCLEOTIDE SEQUENCE [LARGE SCALE GENOMIC DNA]</scope>
</reference>
<comment type="caution">
    <text evidence="9">The sequence shown here is derived from an EMBL/GenBank/DDBJ whole genome shotgun (WGS) entry which is preliminary data.</text>
</comment>
<dbReference type="OrthoDB" id="2988756at2759"/>
<feature type="transmembrane region" description="Helical" evidence="7">
    <location>
        <begin position="195"/>
        <end position="220"/>
    </location>
</feature>
<feature type="compositionally biased region" description="Polar residues" evidence="6">
    <location>
        <begin position="320"/>
        <end position="339"/>
    </location>
</feature>
<dbReference type="InterPro" id="IPR049326">
    <property type="entry name" value="Rhodopsin_dom_fungi"/>
</dbReference>
<feature type="region of interest" description="Disordered" evidence="6">
    <location>
        <begin position="376"/>
        <end position="400"/>
    </location>
</feature>
<organism evidence="9 10">
    <name type="scientific">Clonostachys solani</name>
    <dbReference type="NCBI Taxonomy" id="160281"/>
    <lineage>
        <taxon>Eukaryota</taxon>
        <taxon>Fungi</taxon>
        <taxon>Dikarya</taxon>
        <taxon>Ascomycota</taxon>
        <taxon>Pezizomycotina</taxon>
        <taxon>Sordariomycetes</taxon>
        <taxon>Hypocreomycetidae</taxon>
        <taxon>Hypocreales</taxon>
        <taxon>Bionectriaceae</taxon>
        <taxon>Clonostachys</taxon>
    </lineage>
</organism>
<sequence length="400" mass="43670">MSSADASLNSFLAESYTYLSLGLLIILLRTFTRVRQVGFVGLTLDDYAMLGIIIPYISESIMAQAVGQQLHGVSNSGMTDAERAALSPDSDEYAWRVAGSKVQVAGWCMYISVLWGIKLSLCAFYSRLTSILTGWICLQDGVHGYRPKILGGYAFLGVTYLFLILCFLLSCQPMHRFWQINPDPGNLCQPALSKLYILSTLILNITTDIYLILIPIPMLWGTQLPTFKKLTLVVVFSGAMFVIAAAIVRSIVIFQNEIDGPRQGSSWAIRESFVAVITSCMPVIWGWLKIKLKPFLGSLLSSQTKKTGPEPGSIMLGDTNDGSTWRSAKNTTTSRTITSRVMPDEERSSSELSLNTALGAPKGGIKKEVAISVSSAKAADDLETGGRPVPTNAQISDNKW</sequence>